<dbReference type="Proteomes" id="UP000250675">
    <property type="component" value="Unassembled WGS sequence"/>
</dbReference>
<dbReference type="RefSeq" id="WP_115244559.1">
    <property type="nucleotide sequence ID" value="NZ_CP138466.1"/>
</dbReference>
<dbReference type="Proteomes" id="UP000254387">
    <property type="component" value="Unassembled WGS sequence"/>
</dbReference>
<evidence type="ECO:0000313" key="6">
    <source>
        <dbReference type="Proteomes" id="UP000254387"/>
    </source>
</evidence>
<proteinExistence type="predicted"/>
<organism evidence="1 4">
    <name type="scientific">Klebsiella pneumoniae</name>
    <dbReference type="NCBI Taxonomy" id="573"/>
    <lineage>
        <taxon>Bacteria</taxon>
        <taxon>Pseudomonadati</taxon>
        <taxon>Pseudomonadota</taxon>
        <taxon>Gammaproteobacteria</taxon>
        <taxon>Enterobacterales</taxon>
        <taxon>Enterobacteriaceae</taxon>
        <taxon>Klebsiella/Raoultella group</taxon>
        <taxon>Klebsiella</taxon>
        <taxon>Klebsiella pneumoniae complex</taxon>
    </lineage>
</organism>
<evidence type="ECO:0000313" key="5">
    <source>
        <dbReference type="Proteomes" id="UP000254141"/>
    </source>
</evidence>
<accession>A0A2X3IMK6</accession>
<dbReference type="SUPFAM" id="SSF46689">
    <property type="entry name" value="Homeodomain-like"/>
    <property type="match status" value="1"/>
</dbReference>
<dbReference type="InterPro" id="IPR009057">
    <property type="entry name" value="Homeodomain-like_sf"/>
</dbReference>
<evidence type="ECO:0000313" key="3">
    <source>
        <dbReference type="EMBL" id="STV62272.1"/>
    </source>
</evidence>
<dbReference type="EMBL" id="UGLU01000001">
    <property type="protein sequence ID" value="STU52167.1"/>
    <property type="molecule type" value="Genomic_DNA"/>
</dbReference>
<evidence type="ECO:0000313" key="2">
    <source>
        <dbReference type="EMBL" id="STU52167.1"/>
    </source>
</evidence>
<sequence>MNLQQVTELLPPVVIQIADLIGFPATERLLSAFGGTTFPIGKGLRAFGGQRAALLRDTIGDHNTKLLFQKFTGEPLYLPRCERALRELRNVRFLAEFDEVNQNGTSSLMAMTLLCPKYGFSDRTGWHLLAQRKNATEHDQGALF</sequence>
<reference evidence="4 5" key="1">
    <citation type="submission" date="2018-06" db="EMBL/GenBank/DDBJ databases">
        <authorList>
            <consortium name="Pathogen Informatics"/>
            <person name="Doyle S."/>
        </authorList>
    </citation>
    <scope>NUCLEOTIDE SEQUENCE [LARGE SCALE GENOMIC DNA]</scope>
    <source>
        <strain evidence="2 5">NCTC5051</strain>
        <strain evidence="3 6">NCTC5053</strain>
        <strain evidence="1 4">NCTC9645</strain>
    </source>
</reference>
<evidence type="ECO:0000313" key="1">
    <source>
        <dbReference type="EMBL" id="SQC88206.1"/>
    </source>
</evidence>
<evidence type="ECO:0000313" key="4">
    <source>
        <dbReference type="Proteomes" id="UP000250675"/>
    </source>
</evidence>
<dbReference type="EMBL" id="UGMN01000004">
    <property type="protein sequence ID" value="STV62272.1"/>
    <property type="molecule type" value="Genomic_DNA"/>
</dbReference>
<dbReference type="Proteomes" id="UP000254141">
    <property type="component" value="Unassembled WGS sequence"/>
</dbReference>
<gene>
    <name evidence="2" type="ORF">NCTC5051_03350</name>
    <name evidence="3" type="ORF">NCTC5053_06563</name>
    <name evidence="1" type="ORF">NCTC9645_06348</name>
</gene>
<dbReference type="EMBL" id="UASO01000010">
    <property type="protein sequence ID" value="SQC88206.1"/>
    <property type="molecule type" value="Genomic_DNA"/>
</dbReference>
<name>A0A2X3IMK6_KLEPN</name>
<dbReference type="AlphaFoldDB" id="A0A2X3IMK6"/>
<protein>
    <submittedName>
        <fullName evidence="1">Mor transcription activator family</fullName>
    </submittedName>
</protein>